<evidence type="ECO:0000256" key="6">
    <source>
        <dbReference type="RuleBase" id="RU365002"/>
    </source>
</evidence>
<dbReference type="AlphaFoldDB" id="A0A9W8CRT8"/>
<keyword evidence="1 6" id="KW-0378">Hydrolase</keyword>
<evidence type="ECO:0000256" key="1">
    <source>
        <dbReference type="ARBA" id="ARBA00022801"/>
    </source>
</evidence>
<accession>A0A9W8CRT8</accession>
<dbReference type="GO" id="GO:0016787">
    <property type="term" value="F:hydrolase activity"/>
    <property type="evidence" value="ECO:0007669"/>
    <property type="project" value="UniProtKB-KW"/>
</dbReference>
<dbReference type="Pfam" id="PF10343">
    <property type="entry name" value="Q_salvage"/>
    <property type="match status" value="1"/>
</dbReference>
<comment type="caution">
    <text evidence="7">The sequence shown here is derived from an EMBL/GenBank/DDBJ whole genome shotgun (WGS) entry which is preliminary data.</text>
</comment>
<comment type="function">
    <text evidence="6">Catalyzes the hydrolysis of queuosine 5'-phosphate, releasing the nucleobase queuine (q). Is required for salvage of queuine from exogenous queuosine (Q) that is imported and then converted to queuosine 5'-phosphate intracellularly.</text>
</comment>
<evidence type="ECO:0000256" key="2">
    <source>
        <dbReference type="ARBA" id="ARBA00035119"/>
    </source>
</evidence>
<evidence type="ECO:0000256" key="5">
    <source>
        <dbReference type="ARBA" id="ARBA00048204"/>
    </source>
</evidence>
<dbReference type="PANTHER" id="PTHR21314">
    <property type="entry name" value="QUEUOSINE 5'-PHOSPHATE N-GLYCOSYLASE_HYDROLASE-RELATED"/>
    <property type="match status" value="1"/>
</dbReference>
<organism evidence="7 8">
    <name type="scientific">Coemansia erecta</name>
    <dbReference type="NCBI Taxonomy" id="147472"/>
    <lineage>
        <taxon>Eukaryota</taxon>
        <taxon>Fungi</taxon>
        <taxon>Fungi incertae sedis</taxon>
        <taxon>Zoopagomycota</taxon>
        <taxon>Kickxellomycotina</taxon>
        <taxon>Kickxellomycetes</taxon>
        <taxon>Kickxellales</taxon>
        <taxon>Kickxellaceae</taxon>
        <taxon>Coemansia</taxon>
    </lineage>
</organism>
<sequence>MPVPSVEQQQQQQEKEITGPCLEVLASAEFINQHSQDVTVPALGVQQAAMTILEHMQQANYTPATWRTHTLNPQTADDSALEWIFLVDLLNFSFWTAPQETPHTVTVDGICYSGYWALPAAIRRAREEDGGLDLTDARVYQSIGRQQWAHVMRSDAPKARMPMLDERLEVLHQAGQLLCDKYDGKFANLLRECGGSAERLVRRVVREFPSFRDTHEFQGRSVALYKRAQILAADVWACFEGQGAGCLEDVERLTMFADYRVPQTLVYFGALRYSDGLRDGLARMQREGGELPSGHPWEVEIRGNSVWAVECMRRHIRKTTGQDVSAVLIDFYMWDYAKAHATEMQEIPIHHTRSVYY</sequence>
<evidence type="ECO:0000313" key="8">
    <source>
        <dbReference type="Proteomes" id="UP001149813"/>
    </source>
</evidence>
<dbReference type="GO" id="GO:0006400">
    <property type="term" value="P:tRNA modification"/>
    <property type="evidence" value="ECO:0007669"/>
    <property type="project" value="TreeGrafter"/>
</dbReference>
<dbReference type="PANTHER" id="PTHR21314:SF0">
    <property type="entry name" value="QUEUOSINE 5'-PHOSPHATE N-GLYCOSYLASE_HYDROLASE"/>
    <property type="match status" value="1"/>
</dbReference>
<comment type="similarity">
    <text evidence="2 6">Belongs to the QNG1 protein family.</text>
</comment>
<dbReference type="EMBL" id="JANBOJ010000171">
    <property type="protein sequence ID" value="KAJ1721453.1"/>
    <property type="molecule type" value="Genomic_DNA"/>
</dbReference>
<name>A0A9W8CRT8_9FUNG</name>
<dbReference type="OrthoDB" id="416777at2759"/>
<evidence type="ECO:0000256" key="4">
    <source>
        <dbReference type="ARBA" id="ARBA00035393"/>
    </source>
</evidence>
<keyword evidence="8" id="KW-1185">Reference proteome</keyword>
<dbReference type="Proteomes" id="UP001149813">
    <property type="component" value="Unassembled WGS sequence"/>
</dbReference>
<evidence type="ECO:0000313" key="7">
    <source>
        <dbReference type="EMBL" id="KAJ1721453.1"/>
    </source>
</evidence>
<protein>
    <recommendedName>
        <fullName evidence="3 6">Queuosine 5'-phosphate N-glycosylase/hydrolase</fullName>
        <ecNumber evidence="6">3.2.2.-</ecNumber>
    </recommendedName>
    <alternativeName>
        <fullName evidence="4 6">Queuosine-nucleotide N-glycosylase/hydrolase</fullName>
    </alternativeName>
</protein>
<proteinExistence type="inferred from homology"/>
<comment type="catalytic activity">
    <reaction evidence="5 6">
        <text>queuosine 5'-phosphate + H2O = queuine + D-ribose 5-phosphate</text>
        <dbReference type="Rhea" id="RHEA:75387"/>
        <dbReference type="ChEBI" id="CHEBI:15377"/>
        <dbReference type="ChEBI" id="CHEBI:17433"/>
        <dbReference type="ChEBI" id="CHEBI:78346"/>
        <dbReference type="ChEBI" id="CHEBI:194371"/>
    </reaction>
    <physiologicalReaction direction="left-to-right" evidence="5 6">
        <dbReference type="Rhea" id="RHEA:75388"/>
    </physiologicalReaction>
</comment>
<dbReference type="InterPro" id="IPR019438">
    <property type="entry name" value="Q_salvage"/>
</dbReference>
<dbReference type="EC" id="3.2.2.-" evidence="6"/>
<gene>
    <name evidence="7" type="ORF">LPJ53_004038</name>
</gene>
<reference evidence="7" key="1">
    <citation type="submission" date="2022-07" db="EMBL/GenBank/DDBJ databases">
        <title>Phylogenomic reconstructions and comparative analyses of Kickxellomycotina fungi.</title>
        <authorList>
            <person name="Reynolds N.K."/>
            <person name="Stajich J.E."/>
            <person name="Barry K."/>
            <person name="Grigoriev I.V."/>
            <person name="Crous P."/>
            <person name="Smith M.E."/>
        </authorList>
    </citation>
    <scope>NUCLEOTIDE SEQUENCE</scope>
    <source>
        <strain evidence="7">NBRC 32514</strain>
    </source>
</reference>
<evidence type="ECO:0000256" key="3">
    <source>
        <dbReference type="ARBA" id="ARBA00035306"/>
    </source>
</evidence>